<dbReference type="GeneID" id="81473786"/>
<dbReference type="GO" id="GO:0004115">
    <property type="term" value="F:3',5'-cyclic-AMP phosphodiesterase activity"/>
    <property type="evidence" value="ECO:0007669"/>
    <property type="project" value="UniProtKB-UniRule"/>
</dbReference>
<dbReference type="InterPro" id="IPR036866">
    <property type="entry name" value="RibonucZ/Hydroxyglut_hydro"/>
</dbReference>
<gene>
    <name evidence="3" type="ORF">HKD32_03695</name>
</gene>
<comment type="caution">
    <text evidence="3">The sequence shown here is derived from an EMBL/GenBank/DDBJ whole genome shotgun (WGS) entry which is preliminary data.</text>
</comment>
<keyword evidence="1" id="KW-0378">Hydrolase</keyword>
<dbReference type="InterPro" id="IPR000396">
    <property type="entry name" value="Pdiesterase2"/>
</dbReference>
<dbReference type="PIRSF" id="PIRSF000962">
    <property type="entry name" value="Cyc_nuc_PDEase"/>
    <property type="match status" value="1"/>
</dbReference>
<dbReference type="Gene3D" id="3.60.15.10">
    <property type="entry name" value="Ribonuclease Z/Hydroxyacylglutathione hydrolase-like"/>
    <property type="match status" value="1"/>
</dbReference>
<dbReference type="AlphaFoldDB" id="A0A9Q2FIY3"/>
<dbReference type="GO" id="GO:0047555">
    <property type="term" value="F:3',5'-cyclic-GMP phosphodiesterase activity"/>
    <property type="evidence" value="ECO:0007669"/>
    <property type="project" value="TreeGrafter"/>
</dbReference>
<keyword evidence="2" id="KW-0732">Signal</keyword>
<dbReference type="RefSeq" id="WP_061929113.1">
    <property type="nucleotide sequence ID" value="NZ_JABCQN010000002.1"/>
</dbReference>
<dbReference type="PANTHER" id="PTHR28283">
    <property type="entry name" value="3',5'-CYCLIC-NUCLEOTIDE PHOSPHODIESTERASE 1"/>
    <property type="match status" value="1"/>
</dbReference>
<sequence>MRFVTCLHKLLIALPFFMAPACSHAADFDIVVLGAEGGLEDGNLSAYFIRPTTSDKGVLCDAGTILHGLKEATKAGAFDKHALASKTLSPEGEILHDRITAYLISHAHLDHIAGLVAVSPDDAPKPILALPSVNAVLAEHVFNWQVWPNMSDRGPTPRLGLYHYQDLEPGRAVPLPQTPLQVQAYPLNHGGVESTAFLLISGSDALLYLGDTGPDTPQHSDNLHHLWQAIAPLVHQKHLHAILMECSYNNSQPTSHLYGHLTPHWVQKELQDLQTVAGTRLQGLPVIITHVKPTLKRQEDPAARIFEELNATNVTGVHFIMAHQSLHLRL</sequence>
<keyword evidence="1" id="KW-0114">cAMP</keyword>
<evidence type="ECO:0000313" key="4">
    <source>
        <dbReference type="Proteomes" id="UP000661006"/>
    </source>
</evidence>
<reference evidence="3" key="1">
    <citation type="submission" date="2020-04" db="EMBL/GenBank/DDBJ databases">
        <authorList>
            <person name="Sombolestani A."/>
        </authorList>
    </citation>
    <scope>NUCLEOTIDE SEQUENCE</scope>
    <source>
        <strain evidence="3">R71697</strain>
    </source>
</reference>
<dbReference type="GO" id="GO:1902660">
    <property type="term" value="P:negative regulation of glucose mediated signaling pathway"/>
    <property type="evidence" value="ECO:0007669"/>
    <property type="project" value="TreeGrafter"/>
</dbReference>
<reference evidence="3" key="2">
    <citation type="submission" date="2020-11" db="EMBL/GenBank/DDBJ databases">
        <title>Description of novel Gluconobacter species.</title>
        <authorList>
            <person name="Cleenwerck I."/>
            <person name="Cnockaert M."/>
            <person name="Borremans W."/>
            <person name="Wieme A.D."/>
            <person name="De Vuyst L."/>
            <person name="Vandamme P."/>
        </authorList>
    </citation>
    <scope>NUCLEOTIDE SEQUENCE</scope>
    <source>
        <strain evidence="3">R71697</strain>
    </source>
</reference>
<organism evidence="3 4">
    <name type="scientific">Gluconobacter japonicus</name>
    <dbReference type="NCBI Taxonomy" id="376620"/>
    <lineage>
        <taxon>Bacteria</taxon>
        <taxon>Pseudomonadati</taxon>
        <taxon>Pseudomonadota</taxon>
        <taxon>Alphaproteobacteria</taxon>
        <taxon>Acetobacterales</taxon>
        <taxon>Acetobacteraceae</taxon>
        <taxon>Gluconobacter</taxon>
    </lineage>
</organism>
<dbReference type="CDD" id="cd07735">
    <property type="entry name" value="class_II_PDE_MBL-fold"/>
    <property type="match status" value="1"/>
</dbReference>
<dbReference type="GO" id="GO:0006198">
    <property type="term" value="P:cAMP catabolic process"/>
    <property type="evidence" value="ECO:0007669"/>
    <property type="project" value="UniProtKB-UniRule"/>
</dbReference>
<dbReference type="Proteomes" id="UP000661006">
    <property type="component" value="Unassembled WGS sequence"/>
</dbReference>
<name>A0A9Q2FIY3_GLUJA</name>
<accession>A0A9Q2FIY3</accession>
<evidence type="ECO:0000256" key="1">
    <source>
        <dbReference type="PIRNR" id="PIRNR000962"/>
    </source>
</evidence>
<evidence type="ECO:0000313" key="3">
    <source>
        <dbReference type="EMBL" id="MBF0869964.1"/>
    </source>
</evidence>
<dbReference type="SUPFAM" id="SSF56281">
    <property type="entry name" value="Metallo-hydrolase/oxidoreductase"/>
    <property type="match status" value="1"/>
</dbReference>
<protein>
    <submittedName>
        <fullName evidence="3">3',5'-cyclic-nucleotide phosphodiesterase</fullName>
    </submittedName>
</protein>
<dbReference type="EMBL" id="JABCQN010000002">
    <property type="protein sequence ID" value="MBF0869964.1"/>
    <property type="molecule type" value="Genomic_DNA"/>
</dbReference>
<proteinExistence type="inferred from homology"/>
<comment type="similarity">
    <text evidence="1">Belongs to the cyclic nucleotide phosphodiesterase class-II family.</text>
</comment>
<dbReference type="Pfam" id="PF02112">
    <property type="entry name" value="PDEase_II"/>
    <property type="match status" value="1"/>
</dbReference>
<dbReference type="PANTHER" id="PTHR28283:SF1">
    <property type="entry name" value="3',5'-CYCLIC-NUCLEOTIDE PHOSPHODIESTERASE 1"/>
    <property type="match status" value="1"/>
</dbReference>
<evidence type="ECO:0000256" key="2">
    <source>
        <dbReference type="SAM" id="SignalP"/>
    </source>
</evidence>
<dbReference type="PRINTS" id="PR00388">
    <property type="entry name" value="PDIESTERASE2"/>
</dbReference>
<feature type="chain" id="PRO_5040114914" evidence="2">
    <location>
        <begin position="26"/>
        <end position="330"/>
    </location>
</feature>
<feature type="signal peptide" evidence="2">
    <location>
        <begin position="1"/>
        <end position="25"/>
    </location>
</feature>